<organism evidence="2 3">
    <name type="scientific">Caenorhabditis nigoni</name>
    <dbReference type="NCBI Taxonomy" id="1611254"/>
    <lineage>
        <taxon>Eukaryota</taxon>
        <taxon>Metazoa</taxon>
        <taxon>Ecdysozoa</taxon>
        <taxon>Nematoda</taxon>
        <taxon>Chromadorea</taxon>
        <taxon>Rhabditida</taxon>
        <taxon>Rhabditina</taxon>
        <taxon>Rhabditomorpha</taxon>
        <taxon>Rhabditoidea</taxon>
        <taxon>Rhabditidae</taxon>
        <taxon>Peloderinae</taxon>
        <taxon>Caenorhabditis</taxon>
    </lineage>
</organism>
<evidence type="ECO:0000313" key="3">
    <source>
        <dbReference type="Proteomes" id="UP000230233"/>
    </source>
</evidence>
<dbReference type="STRING" id="1611254.A0A2G5U483"/>
<feature type="transmembrane region" description="Helical" evidence="1">
    <location>
        <begin position="39"/>
        <end position="55"/>
    </location>
</feature>
<gene>
    <name evidence="2" type="primary">Cnig_chr_IV.g14015</name>
    <name evidence="2" type="ORF">B9Z55_014015</name>
</gene>
<keyword evidence="1" id="KW-0812">Transmembrane</keyword>
<keyword evidence="1" id="KW-1133">Transmembrane helix</keyword>
<keyword evidence="3" id="KW-1185">Reference proteome</keyword>
<reference evidence="3" key="1">
    <citation type="submission" date="2017-10" db="EMBL/GenBank/DDBJ databases">
        <title>Rapid genome shrinkage in a self-fertile nematode reveals novel sperm competition proteins.</title>
        <authorList>
            <person name="Yin D."/>
            <person name="Schwarz E.M."/>
            <person name="Thomas C.G."/>
            <person name="Felde R.L."/>
            <person name="Korf I.F."/>
            <person name="Cutter A.D."/>
            <person name="Schartner C.M."/>
            <person name="Ralston E.J."/>
            <person name="Meyer B.J."/>
            <person name="Haag E.S."/>
        </authorList>
    </citation>
    <scope>NUCLEOTIDE SEQUENCE [LARGE SCALE GENOMIC DNA]</scope>
    <source>
        <strain evidence="3">JU1422</strain>
    </source>
</reference>
<proteinExistence type="predicted"/>
<dbReference type="AlphaFoldDB" id="A0A2G5U483"/>
<comment type="caution">
    <text evidence="2">The sequence shown here is derived from an EMBL/GenBank/DDBJ whole genome shotgun (WGS) entry which is preliminary data.</text>
</comment>
<sequence length="68" mass="8255">MGVYSMGYGAVSICRMDDAYRSTQVQYSVMWLPSRFPQLFLYLFALTFSVFWILYQKRCRSRRYSWLL</sequence>
<dbReference type="OrthoDB" id="5977743at2759"/>
<evidence type="ECO:0000313" key="2">
    <source>
        <dbReference type="EMBL" id="PIC34329.1"/>
    </source>
</evidence>
<accession>A0A2G5U483</accession>
<evidence type="ECO:0000256" key="1">
    <source>
        <dbReference type="SAM" id="Phobius"/>
    </source>
</evidence>
<name>A0A2G5U483_9PELO</name>
<protein>
    <submittedName>
        <fullName evidence="2">Uncharacterized protein</fullName>
    </submittedName>
</protein>
<dbReference type="EMBL" id="PDUG01000004">
    <property type="protein sequence ID" value="PIC34329.1"/>
    <property type="molecule type" value="Genomic_DNA"/>
</dbReference>
<dbReference type="Proteomes" id="UP000230233">
    <property type="component" value="Chromosome IV"/>
</dbReference>
<keyword evidence="1" id="KW-0472">Membrane</keyword>